<sequence length="432" mass="45971">MKKLLLCLALIGLGLLVGTFVPSVSNSIRQVAGFALPPPSKSDDGHGHGAGGHAEGEKEGPEGHVVMTAEQIEAAKIGVAEAAGGALARKLTVPGTVTTDADRVARIAGKVVGTVAEMRKRLGETVAKGEVVAVLDSREVAEARSEFFAARTNLDLQQTLFEREQALWDKRISAEQQFLRARQTFTEAQLRVELASQKLQALGFSEADIEQLATRYAPVRTAAAGSGAPVARTMSNLQKYEIRSPIAGRVIERLVDLGSPVGGESEAKELYVVADLSSVWIDLAVPSGDLLAIREGQDVSISAGNGSEPSKGRIVFVSPILNQETRSARVIAAVDNKDMTWRPGSYVTAQVLVSEEPVDIKVPRTALQAIGGEQVVFVRNEKGFEKREVVLGKADDTSVEVVFGLDPGEKIAATNSFVLKAELGKAEAEHVH</sequence>
<dbReference type="GO" id="GO:0015679">
    <property type="term" value="P:plasma membrane copper ion transport"/>
    <property type="evidence" value="ECO:0007669"/>
    <property type="project" value="TreeGrafter"/>
</dbReference>
<dbReference type="GO" id="GO:0030288">
    <property type="term" value="C:outer membrane-bounded periplasmic space"/>
    <property type="evidence" value="ECO:0007669"/>
    <property type="project" value="TreeGrafter"/>
</dbReference>
<organism evidence="8 9">
    <name type="scientific">Enterovirga aerilata</name>
    <dbReference type="NCBI Taxonomy" id="2730920"/>
    <lineage>
        <taxon>Bacteria</taxon>
        <taxon>Pseudomonadati</taxon>
        <taxon>Pseudomonadota</taxon>
        <taxon>Alphaproteobacteria</taxon>
        <taxon>Hyphomicrobiales</taxon>
        <taxon>Methylobacteriaceae</taxon>
        <taxon>Enterovirga</taxon>
    </lineage>
</organism>
<dbReference type="GO" id="GO:0016020">
    <property type="term" value="C:membrane"/>
    <property type="evidence" value="ECO:0007669"/>
    <property type="project" value="InterPro"/>
</dbReference>
<dbReference type="PANTHER" id="PTHR30097">
    <property type="entry name" value="CATION EFFLUX SYSTEM PROTEIN CUSB"/>
    <property type="match status" value="1"/>
</dbReference>
<feature type="domain" description="CzcB-like barrel-sandwich hybrid" evidence="6">
    <location>
        <begin position="103"/>
        <end position="275"/>
    </location>
</feature>
<feature type="domain" description="CzcB-like alpha-helical hairpin" evidence="4">
    <location>
        <begin position="142"/>
        <end position="201"/>
    </location>
</feature>
<gene>
    <name evidence="8" type="ORF">HJG44_17840</name>
</gene>
<dbReference type="PANTHER" id="PTHR30097:SF4">
    <property type="entry name" value="SLR6042 PROTEIN"/>
    <property type="match status" value="1"/>
</dbReference>
<comment type="caution">
    <text evidence="8">The sequence shown here is derived from an EMBL/GenBank/DDBJ whole genome shotgun (WGS) entry which is preliminary data.</text>
</comment>
<dbReference type="NCBIfam" id="TIGR01730">
    <property type="entry name" value="RND_mfp"/>
    <property type="match status" value="1"/>
</dbReference>
<dbReference type="Gene3D" id="2.40.30.170">
    <property type="match status" value="1"/>
</dbReference>
<feature type="domain" description="CusB-like beta-barrel" evidence="5">
    <location>
        <begin position="278"/>
        <end position="351"/>
    </location>
</feature>
<name>A0A849IDX2_9HYPH</name>
<evidence type="ECO:0000259" key="5">
    <source>
        <dbReference type="Pfam" id="PF25954"/>
    </source>
</evidence>
<dbReference type="Gene3D" id="2.40.50.100">
    <property type="match status" value="1"/>
</dbReference>
<evidence type="ECO:0000259" key="4">
    <source>
        <dbReference type="Pfam" id="PF25893"/>
    </source>
</evidence>
<evidence type="ECO:0000313" key="8">
    <source>
        <dbReference type="EMBL" id="NNM74230.1"/>
    </source>
</evidence>
<evidence type="ECO:0000256" key="1">
    <source>
        <dbReference type="ARBA" id="ARBA00009477"/>
    </source>
</evidence>
<dbReference type="Pfam" id="PF25893">
    <property type="entry name" value="HH_CzcB"/>
    <property type="match status" value="1"/>
</dbReference>
<dbReference type="GO" id="GO:0060003">
    <property type="term" value="P:copper ion export"/>
    <property type="evidence" value="ECO:0007669"/>
    <property type="project" value="TreeGrafter"/>
</dbReference>
<dbReference type="GO" id="GO:0022857">
    <property type="term" value="F:transmembrane transporter activity"/>
    <property type="evidence" value="ECO:0007669"/>
    <property type="project" value="InterPro"/>
</dbReference>
<keyword evidence="9" id="KW-1185">Reference proteome</keyword>
<evidence type="ECO:0000259" key="7">
    <source>
        <dbReference type="Pfam" id="PF25975"/>
    </source>
</evidence>
<dbReference type="GO" id="GO:0046914">
    <property type="term" value="F:transition metal ion binding"/>
    <property type="evidence" value="ECO:0007669"/>
    <property type="project" value="TreeGrafter"/>
</dbReference>
<evidence type="ECO:0000259" key="6">
    <source>
        <dbReference type="Pfam" id="PF25973"/>
    </source>
</evidence>
<dbReference type="InterPro" id="IPR058648">
    <property type="entry name" value="HH_CzcB-like"/>
</dbReference>
<dbReference type="AlphaFoldDB" id="A0A849IDX2"/>
<protein>
    <submittedName>
        <fullName evidence="8">Efflux RND transporter periplasmic adaptor subunit</fullName>
    </submittedName>
</protein>
<dbReference type="Pfam" id="PF25973">
    <property type="entry name" value="BSH_CzcB"/>
    <property type="match status" value="1"/>
</dbReference>
<keyword evidence="2" id="KW-0813">Transport</keyword>
<dbReference type="Pfam" id="PF25975">
    <property type="entry name" value="CzcB_C"/>
    <property type="match status" value="1"/>
</dbReference>
<dbReference type="FunFam" id="2.40.30.170:FF:000010">
    <property type="entry name" value="Efflux RND transporter periplasmic adaptor subunit"/>
    <property type="match status" value="1"/>
</dbReference>
<dbReference type="SUPFAM" id="SSF111369">
    <property type="entry name" value="HlyD-like secretion proteins"/>
    <property type="match status" value="1"/>
</dbReference>
<dbReference type="InterPro" id="IPR051909">
    <property type="entry name" value="MFP_Cation_Efflux"/>
</dbReference>
<dbReference type="InterPro" id="IPR006143">
    <property type="entry name" value="RND_pump_MFP"/>
</dbReference>
<dbReference type="InterPro" id="IPR058649">
    <property type="entry name" value="CzcB_C"/>
</dbReference>
<evidence type="ECO:0000256" key="2">
    <source>
        <dbReference type="ARBA" id="ARBA00022448"/>
    </source>
</evidence>
<evidence type="ECO:0000313" key="9">
    <source>
        <dbReference type="Proteomes" id="UP000564885"/>
    </source>
</evidence>
<dbReference type="Proteomes" id="UP000564885">
    <property type="component" value="Unassembled WGS sequence"/>
</dbReference>
<proteinExistence type="inferred from homology"/>
<accession>A0A849IDX2</accession>
<comment type="similarity">
    <text evidence="1">Belongs to the membrane fusion protein (MFP) (TC 8.A.1) family.</text>
</comment>
<dbReference type="Gene3D" id="2.40.420.20">
    <property type="match status" value="1"/>
</dbReference>
<dbReference type="RefSeq" id="WP_171219687.1">
    <property type="nucleotide sequence ID" value="NZ_JABEPP010000005.1"/>
</dbReference>
<dbReference type="InterPro" id="IPR058792">
    <property type="entry name" value="Beta-barrel_RND_2"/>
</dbReference>
<dbReference type="InterPro" id="IPR058647">
    <property type="entry name" value="BSH_CzcB-like"/>
</dbReference>
<dbReference type="Pfam" id="PF25954">
    <property type="entry name" value="Beta-barrel_RND_2"/>
    <property type="match status" value="1"/>
</dbReference>
<feature type="region of interest" description="Disordered" evidence="3">
    <location>
        <begin position="35"/>
        <end position="60"/>
    </location>
</feature>
<reference evidence="8 9" key="1">
    <citation type="submission" date="2020-04" db="EMBL/GenBank/DDBJ databases">
        <title>Enterovirga sp. isolate from soil.</title>
        <authorList>
            <person name="Chea S."/>
            <person name="Kim D.-U."/>
        </authorList>
    </citation>
    <scope>NUCLEOTIDE SEQUENCE [LARGE SCALE GENOMIC DNA]</scope>
    <source>
        <strain evidence="8 9">DB1703</strain>
    </source>
</reference>
<evidence type="ECO:0000256" key="3">
    <source>
        <dbReference type="SAM" id="MobiDB-lite"/>
    </source>
</evidence>
<feature type="domain" description="CzcB-like C-terminal circularly permuted SH3-like" evidence="7">
    <location>
        <begin position="360"/>
        <end position="420"/>
    </location>
</feature>
<dbReference type="Gene3D" id="1.10.287.470">
    <property type="entry name" value="Helix hairpin bin"/>
    <property type="match status" value="1"/>
</dbReference>
<dbReference type="EMBL" id="JABEPP010000005">
    <property type="protein sequence ID" value="NNM74230.1"/>
    <property type="molecule type" value="Genomic_DNA"/>
</dbReference>